<dbReference type="AlphaFoldDB" id="A0A2Z5ZF84"/>
<name>A0A2Z5ZF84_9PROT</name>
<dbReference type="EMBL" id="AP018515">
    <property type="protein sequence ID" value="BBC78897.1"/>
    <property type="molecule type" value="Genomic_DNA"/>
</dbReference>
<evidence type="ECO:0000313" key="1">
    <source>
        <dbReference type="EMBL" id="BBC78897.1"/>
    </source>
</evidence>
<dbReference type="KEGG" id="aot:AcetOri_orf00791"/>
<dbReference type="Proteomes" id="UP000270034">
    <property type="component" value="Chromosome"/>
</dbReference>
<proteinExistence type="predicted"/>
<accession>A0A2Z5ZF84</accession>
<gene>
    <name evidence="1" type="ORF">AcetOrient_orf00791</name>
</gene>
<reference evidence="1 2" key="1">
    <citation type="submission" date="2018-02" db="EMBL/GenBank/DDBJ databases">
        <title>Acetobacter orientalis genome.</title>
        <authorList>
            <person name="Nakashima N."/>
            <person name="Tamura T."/>
        </authorList>
    </citation>
    <scope>NUCLEOTIDE SEQUENCE [LARGE SCALE GENOMIC DNA]</scope>
    <source>
        <strain evidence="1 2">FAN1</strain>
    </source>
</reference>
<protein>
    <submittedName>
        <fullName evidence="1">Uncharacterized protein</fullName>
    </submittedName>
</protein>
<sequence length="38" mass="4053">MPAGKLHRISGYAPHCKKTGGYPFEKGLGKAKALPKLT</sequence>
<organism evidence="1 2">
    <name type="scientific">Acetobacter orientalis</name>
    <dbReference type="NCBI Taxonomy" id="146474"/>
    <lineage>
        <taxon>Bacteria</taxon>
        <taxon>Pseudomonadati</taxon>
        <taxon>Pseudomonadota</taxon>
        <taxon>Alphaproteobacteria</taxon>
        <taxon>Acetobacterales</taxon>
        <taxon>Acetobacteraceae</taxon>
        <taxon>Acetobacter</taxon>
    </lineage>
</organism>
<evidence type="ECO:0000313" key="2">
    <source>
        <dbReference type="Proteomes" id="UP000270034"/>
    </source>
</evidence>